<dbReference type="KEGG" id="mng:MNEG_8209"/>
<dbReference type="GeneID" id="25741085"/>
<gene>
    <name evidence="1" type="ORF">MNEG_8209</name>
</gene>
<evidence type="ECO:0000313" key="2">
    <source>
        <dbReference type="Proteomes" id="UP000054498"/>
    </source>
</evidence>
<protein>
    <submittedName>
        <fullName evidence="1">Uncharacterized protein</fullName>
    </submittedName>
</protein>
<dbReference type="Proteomes" id="UP000054498">
    <property type="component" value="Unassembled WGS sequence"/>
</dbReference>
<proteinExistence type="predicted"/>
<dbReference type="RefSeq" id="XP_013898769.1">
    <property type="nucleotide sequence ID" value="XM_014043315.1"/>
</dbReference>
<keyword evidence="2" id="KW-1185">Reference proteome</keyword>
<dbReference type="OrthoDB" id="536370at2759"/>
<dbReference type="EMBL" id="KK101754">
    <property type="protein sequence ID" value="KIY99749.1"/>
    <property type="molecule type" value="Genomic_DNA"/>
</dbReference>
<organism evidence="1 2">
    <name type="scientific">Monoraphidium neglectum</name>
    <dbReference type="NCBI Taxonomy" id="145388"/>
    <lineage>
        <taxon>Eukaryota</taxon>
        <taxon>Viridiplantae</taxon>
        <taxon>Chlorophyta</taxon>
        <taxon>core chlorophytes</taxon>
        <taxon>Chlorophyceae</taxon>
        <taxon>CS clade</taxon>
        <taxon>Sphaeropleales</taxon>
        <taxon>Selenastraceae</taxon>
        <taxon>Monoraphidium</taxon>
    </lineage>
</organism>
<evidence type="ECO:0000313" key="1">
    <source>
        <dbReference type="EMBL" id="KIY99749.1"/>
    </source>
</evidence>
<dbReference type="AlphaFoldDB" id="A0A0D2M910"/>
<name>A0A0D2M910_9CHLO</name>
<accession>A0A0D2M910</accession>
<reference evidence="1 2" key="1">
    <citation type="journal article" date="2013" name="BMC Genomics">
        <title>Reconstruction of the lipid metabolism for the microalga Monoraphidium neglectum from its genome sequence reveals characteristics suitable for biofuel production.</title>
        <authorList>
            <person name="Bogen C."/>
            <person name="Al-Dilaimi A."/>
            <person name="Albersmeier A."/>
            <person name="Wichmann J."/>
            <person name="Grundmann M."/>
            <person name="Rupp O."/>
            <person name="Lauersen K.J."/>
            <person name="Blifernez-Klassen O."/>
            <person name="Kalinowski J."/>
            <person name="Goesmann A."/>
            <person name="Mussgnug J.H."/>
            <person name="Kruse O."/>
        </authorList>
    </citation>
    <scope>NUCLEOTIDE SEQUENCE [LARGE SCALE GENOMIC DNA]</scope>
    <source>
        <strain evidence="1 2">SAG 48.87</strain>
    </source>
</reference>
<feature type="non-terminal residue" evidence="1">
    <location>
        <position position="1"/>
    </location>
</feature>
<sequence length="231" mass="24817">YREYLHQAVSVGNSARSTLVWLGAAPDDASLLDTRGYEDLLHYSCITGGADAAICIRDAAECMVPKSGLCVLFRVANEVSEAHEHQAACQLVLANLASEFKPVTILTDLAERWQLFWLDDSTVWHTRLASRRAAIAVIQGFVAAAEAAWSSATSATSATTAVLPQVVADRKSTFLAQRVAGAVMTEADAQLLSQADQLPPEDALKVRVRVFLRQLSMQPALCGFAHGPAPP</sequence>